<evidence type="ECO:0000256" key="1">
    <source>
        <dbReference type="SAM" id="SignalP"/>
    </source>
</evidence>
<organism evidence="2 3">
    <name type="scientific">Albugo candida</name>
    <dbReference type="NCBI Taxonomy" id="65357"/>
    <lineage>
        <taxon>Eukaryota</taxon>
        <taxon>Sar</taxon>
        <taxon>Stramenopiles</taxon>
        <taxon>Oomycota</taxon>
        <taxon>Peronosporomycetes</taxon>
        <taxon>Albuginales</taxon>
        <taxon>Albuginaceae</taxon>
        <taxon>Albugo</taxon>
    </lineage>
</organism>
<proteinExistence type="predicted"/>
<name>A0A024GN43_9STRA</name>
<evidence type="ECO:0000313" key="3">
    <source>
        <dbReference type="Proteomes" id="UP000053237"/>
    </source>
</evidence>
<feature type="chain" id="PRO_5001529601" description="RxLR effector protein" evidence="1">
    <location>
        <begin position="23"/>
        <end position="81"/>
    </location>
</feature>
<gene>
    <name evidence="2" type="ORF">BN9_092700</name>
</gene>
<dbReference type="AlphaFoldDB" id="A0A024GN43"/>
<dbReference type="EMBL" id="CAIX01000209">
    <property type="protein sequence ID" value="CCI48208.1"/>
    <property type="molecule type" value="Genomic_DNA"/>
</dbReference>
<accession>A0A024GN43</accession>
<sequence>MDSWPWVLPVAVLCLASTSSSSSVLTRGTISSILVPLLRRIQSAMLCSESRFIHPLKIGRIKMDSVRTADSFNAYDRMQRH</sequence>
<reference evidence="2 3" key="1">
    <citation type="submission" date="2012-05" db="EMBL/GenBank/DDBJ databases">
        <title>Recombination and specialization in a pathogen metapopulation.</title>
        <authorList>
            <person name="Gardiner A."/>
            <person name="Kemen E."/>
            <person name="Schultz-Larsen T."/>
            <person name="MacLean D."/>
            <person name="Van Oosterhout C."/>
            <person name="Jones J.D.G."/>
        </authorList>
    </citation>
    <scope>NUCLEOTIDE SEQUENCE [LARGE SCALE GENOMIC DNA]</scope>
    <source>
        <strain evidence="2 3">Ac Nc2</strain>
    </source>
</reference>
<dbReference type="InParanoid" id="A0A024GN43"/>
<keyword evidence="3" id="KW-1185">Reference proteome</keyword>
<keyword evidence="1" id="KW-0732">Signal</keyword>
<comment type="caution">
    <text evidence="2">The sequence shown here is derived from an EMBL/GenBank/DDBJ whole genome shotgun (WGS) entry which is preliminary data.</text>
</comment>
<protein>
    <recommendedName>
        <fullName evidence="4">RxLR effector protein</fullName>
    </recommendedName>
</protein>
<feature type="signal peptide" evidence="1">
    <location>
        <begin position="1"/>
        <end position="22"/>
    </location>
</feature>
<dbReference type="Proteomes" id="UP000053237">
    <property type="component" value="Unassembled WGS sequence"/>
</dbReference>
<evidence type="ECO:0008006" key="4">
    <source>
        <dbReference type="Google" id="ProtNLM"/>
    </source>
</evidence>
<evidence type="ECO:0000313" key="2">
    <source>
        <dbReference type="EMBL" id="CCI48208.1"/>
    </source>
</evidence>